<dbReference type="AlphaFoldDB" id="A0A5C3LEJ0"/>
<organism evidence="1 2">
    <name type="scientific">Crucibulum laeve</name>
    <dbReference type="NCBI Taxonomy" id="68775"/>
    <lineage>
        <taxon>Eukaryota</taxon>
        <taxon>Fungi</taxon>
        <taxon>Dikarya</taxon>
        <taxon>Basidiomycota</taxon>
        <taxon>Agaricomycotina</taxon>
        <taxon>Agaricomycetes</taxon>
        <taxon>Agaricomycetidae</taxon>
        <taxon>Agaricales</taxon>
        <taxon>Agaricineae</taxon>
        <taxon>Nidulariaceae</taxon>
        <taxon>Crucibulum</taxon>
    </lineage>
</organism>
<evidence type="ECO:0000313" key="2">
    <source>
        <dbReference type="Proteomes" id="UP000308652"/>
    </source>
</evidence>
<reference evidence="1 2" key="1">
    <citation type="journal article" date="2019" name="Nat. Ecol. Evol.">
        <title>Megaphylogeny resolves global patterns of mushroom evolution.</title>
        <authorList>
            <person name="Varga T."/>
            <person name="Krizsan K."/>
            <person name="Foldi C."/>
            <person name="Dima B."/>
            <person name="Sanchez-Garcia M."/>
            <person name="Sanchez-Ramirez S."/>
            <person name="Szollosi G.J."/>
            <person name="Szarkandi J.G."/>
            <person name="Papp V."/>
            <person name="Albert L."/>
            <person name="Andreopoulos W."/>
            <person name="Angelini C."/>
            <person name="Antonin V."/>
            <person name="Barry K.W."/>
            <person name="Bougher N.L."/>
            <person name="Buchanan P."/>
            <person name="Buyck B."/>
            <person name="Bense V."/>
            <person name="Catcheside P."/>
            <person name="Chovatia M."/>
            <person name="Cooper J."/>
            <person name="Damon W."/>
            <person name="Desjardin D."/>
            <person name="Finy P."/>
            <person name="Geml J."/>
            <person name="Haridas S."/>
            <person name="Hughes K."/>
            <person name="Justo A."/>
            <person name="Karasinski D."/>
            <person name="Kautmanova I."/>
            <person name="Kiss B."/>
            <person name="Kocsube S."/>
            <person name="Kotiranta H."/>
            <person name="LaButti K.M."/>
            <person name="Lechner B.E."/>
            <person name="Liimatainen K."/>
            <person name="Lipzen A."/>
            <person name="Lukacs Z."/>
            <person name="Mihaltcheva S."/>
            <person name="Morgado L.N."/>
            <person name="Niskanen T."/>
            <person name="Noordeloos M.E."/>
            <person name="Ohm R.A."/>
            <person name="Ortiz-Santana B."/>
            <person name="Ovrebo C."/>
            <person name="Racz N."/>
            <person name="Riley R."/>
            <person name="Savchenko A."/>
            <person name="Shiryaev A."/>
            <person name="Soop K."/>
            <person name="Spirin V."/>
            <person name="Szebenyi C."/>
            <person name="Tomsovsky M."/>
            <person name="Tulloss R.E."/>
            <person name="Uehling J."/>
            <person name="Grigoriev I.V."/>
            <person name="Vagvolgyi C."/>
            <person name="Papp T."/>
            <person name="Martin F.M."/>
            <person name="Miettinen O."/>
            <person name="Hibbett D.S."/>
            <person name="Nagy L.G."/>
        </authorList>
    </citation>
    <scope>NUCLEOTIDE SEQUENCE [LARGE SCALE GENOMIC DNA]</scope>
    <source>
        <strain evidence="1 2">CBS 166.37</strain>
    </source>
</reference>
<dbReference type="CDD" id="cd10170">
    <property type="entry name" value="ASKHA_NBD_HSP70"/>
    <property type="match status" value="1"/>
</dbReference>
<dbReference type="InterPro" id="IPR043129">
    <property type="entry name" value="ATPase_NBD"/>
</dbReference>
<dbReference type="PANTHER" id="PTHR14187:SF5">
    <property type="entry name" value="HEAT SHOCK 70 KDA PROTEIN 12A"/>
    <property type="match status" value="1"/>
</dbReference>
<dbReference type="OrthoDB" id="2963168at2759"/>
<accession>A0A5C3LEJ0</accession>
<sequence length="587" mass="65543">MSHRQAYTSSSRKLVLAFDVGTTYSGISYSILDPGQIPEIRGVTRFPLQEKSGGDSKIPTIIYYDQAGIVRAVGAEALKEGIEDEAEDQLWNKAEWFKLHLRPETESTRHIHEKIPPLPPNKSVVDVFGDFLGYLFQCAKVYIEETHAGGVDLWASVKNSIEFVLTHPNGWEGAQQSKMRDAAIFAGLVPNTREGRARVTFVTEGEASLYFCIQSGLTNDAIRDGEGVLIVDAGGGTIDISAYRRAIPDKGDIFEEIAPPQCHFHGSIFVTHHARVFLEELLQGSRFFDDVPHITKCFDKTTKLSFRNSDEPQYIKFGTARDRDPNLGIRSGQLKLSGLDVSTFFEPSIECIMKGIVEQCAIAHGEITSVFLVGGFAASNWLFARLNESLQSLGMNFCRPDSHVNKAVADGAISFRLDHSVRVRVSKLTYGIQINIPYDPGNPEHVRRHSTSYVEYSGQRRIRGAFGTILSKNTQVSETKEFRKPYSREAGSADEFSSLDVKIKCYRGAQDTPEWMDINSELYTTVCRVQAGNLQHLARKCEAFGTVYYKVNYDVVLFLGFTELTAHIAWEENGIERMSPATIVYDA</sequence>
<name>A0A5C3LEJ0_9AGAR</name>
<dbReference type="Proteomes" id="UP000308652">
    <property type="component" value="Unassembled WGS sequence"/>
</dbReference>
<dbReference type="STRING" id="68775.A0A5C3LEJ0"/>
<dbReference type="Gene3D" id="3.30.420.40">
    <property type="match status" value="1"/>
</dbReference>
<keyword evidence="2" id="KW-1185">Reference proteome</keyword>
<protein>
    <recommendedName>
        <fullName evidence="3">Actin-like ATPase domain-containing protein</fullName>
    </recommendedName>
</protein>
<evidence type="ECO:0000313" key="1">
    <source>
        <dbReference type="EMBL" id="TFK31142.1"/>
    </source>
</evidence>
<gene>
    <name evidence="1" type="ORF">BDQ12DRAFT_740169</name>
</gene>
<dbReference type="SUPFAM" id="SSF53067">
    <property type="entry name" value="Actin-like ATPase domain"/>
    <property type="match status" value="2"/>
</dbReference>
<proteinExistence type="predicted"/>
<dbReference type="PANTHER" id="PTHR14187">
    <property type="entry name" value="ALPHA KINASE/ELONGATION FACTOR 2 KINASE"/>
    <property type="match status" value="1"/>
</dbReference>
<dbReference type="EMBL" id="ML213876">
    <property type="protein sequence ID" value="TFK31142.1"/>
    <property type="molecule type" value="Genomic_DNA"/>
</dbReference>
<evidence type="ECO:0008006" key="3">
    <source>
        <dbReference type="Google" id="ProtNLM"/>
    </source>
</evidence>